<keyword evidence="2" id="KW-0378">Hydrolase</keyword>
<dbReference type="SMART" id="SM00849">
    <property type="entry name" value="Lactamase_B"/>
    <property type="match status" value="1"/>
</dbReference>
<evidence type="ECO:0000259" key="1">
    <source>
        <dbReference type="SMART" id="SM00849"/>
    </source>
</evidence>
<dbReference type="InterPro" id="IPR050855">
    <property type="entry name" value="NDM-1-like"/>
</dbReference>
<name>A0A395JRF1_9GAMM</name>
<comment type="caution">
    <text evidence="2">The sequence shown here is derived from an EMBL/GenBank/DDBJ whole genome shotgun (WGS) entry which is preliminary data.</text>
</comment>
<dbReference type="Pfam" id="PF00753">
    <property type="entry name" value="Lactamase_B"/>
    <property type="match status" value="1"/>
</dbReference>
<dbReference type="EMBL" id="QNRT01000001">
    <property type="protein sequence ID" value="RBP52912.1"/>
    <property type="molecule type" value="Genomic_DNA"/>
</dbReference>
<accession>A0A395JRF1</accession>
<reference evidence="2 3" key="1">
    <citation type="submission" date="2018-06" db="EMBL/GenBank/DDBJ databases">
        <title>Genomic Encyclopedia of Type Strains, Phase IV (KMG-IV): sequencing the most valuable type-strain genomes for metagenomic binning, comparative biology and taxonomic classification.</title>
        <authorList>
            <person name="Goeker M."/>
        </authorList>
    </citation>
    <scope>NUCLEOTIDE SEQUENCE [LARGE SCALE GENOMIC DNA]</scope>
    <source>
        <strain evidence="2 3">DSM 24032</strain>
    </source>
</reference>
<dbReference type="PANTHER" id="PTHR42951:SF14">
    <property type="entry name" value="METALLO-BETA-LACTAMASE SUPERFAMILY PROTEIN"/>
    <property type="match status" value="1"/>
</dbReference>
<dbReference type="InterPro" id="IPR001279">
    <property type="entry name" value="Metallo-B-lactamas"/>
</dbReference>
<gene>
    <name evidence="2" type="ORF">DFR28_101296</name>
</gene>
<dbReference type="Gene3D" id="3.60.15.10">
    <property type="entry name" value="Ribonuclease Z/Hydroxyacylglutathione hydrolase-like"/>
    <property type="match status" value="1"/>
</dbReference>
<proteinExistence type="predicted"/>
<dbReference type="Proteomes" id="UP000253083">
    <property type="component" value="Unassembled WGS sequence"/>
</dbReference>
<dbReference type="InParanoid" id="A0A395JRF1"/>
<keyword evidence="3" id="KW-1185">Reference proteome</keyword>
<sequence length="310" mass="34224">MMFIRANQSAILLPTLNQLYVKPMKLLTLFAALLISTSTLATEKTPLTLKVYNASDKSFHVNSTLIYGEKEAVVIDGGFTRADGLRIAANVLDSGKTLTTIFISQSDPDYYFGAEVLKQMFPNAKVLATPSVLKMLEKKKAGKIAFWSPEMGVNAPVYPVTPEPFKQKSFTVDGYRIEIKGTEGGLAHRPYLWVPSLKAIVGNIAVFDGLHVWTADVQTPELQKEWFAQLEEMQSLKPEVVVPGHMAAGSKLNGDGIRYTIEYLKAFNTAKQNSKSSEALIETMTTLYPEAQLSLALNIGAKVHMGEMKW</sequence>
<evidence type="ECO:0000313" key="2">
    <source>
        <dbReference type="EMBL" id="RBP52912.1"/>
    </source>
</evidence>
<dbReference type="PANTHER" id="PTHR42951">
    <property type="entry name" value="METALLO-BETA-LACTAMASE DOMAIN-CONTAINING"/>
    <property type="match status" value="1"/>
</dbReference>
<protein>
    <submittedName>
        <fullName evidence="2">Glyoxylase-like metal-dependent hydrolase (Beta-lactamase superfamily II)</fullName>
    </submittedName>
</protein>
<evidence type="ECO:0000313" key="3">
    <source>
        <dbReference type="Proteomes" id="UP000253083"/>
    </source>
</evidence>
<dbReference type="CDD" id="cd07739">
    <property type="entry name" value="metallo-hydrolase-like_MBL-fold"/>
    <property type="match status" value="1"/>
</dbReference>
<feature type="domain" description="Metallo-beta-lactamase" evidence="1">
    <location>
        <begin position="60"/>
        <end position="245"/>
    </location>
</feature>
<dbReference type="InterPro" id="IPR036866">
    <property type="entry name" value="RibonucZ/Hydroxyglut_hydro"/>
</dbReference>
<organism evidence="2 3">
    <name type="scientific">Arenicella xantha</name>
    <dbReference type="NCBI Taxonomy" id="644221"/>
    <lineage>
        <taxon>Bacteria</taxon>
        <taxon>Pseudomonadati</taxon>
        <taxon>Pseudomonadota</taxon>
        <taxon>Gammaproteobacteria</taxon>
        <taxon>Arenicellales</taxon>
        <taxon>Arenicellaceae</taxon>
        <taxon>Arenicella</taxon>
    </lineage>
</organism>
<dbReference type="GO" id="GO:0016787">
    <property type="term" value="F:hydrolase activity"/>
    <property type="evidence" value="ECO:0007669"/>
    <property type="project" value="UniProtKB-KW"/>
</dbReference>
<dbReference type="AlphaFoldDB" id="A0A395JRF1"/>
<dbReference type="SUPFAM" id="SSF56281">
    <property type="entry name" value="Metallo-hydrolase/oxidoreductase"/>
    <property type="match status" value="1"/>
</dbReference>